<sequence length="147" mass="15329">MIFDITNLFGEAQAITADAASTNVIDLGATGTPVGASTPIVRDIGRGKKIPLSLTVNETFNNLTSLTVSIQCDNDSAFGSPKTVATATYLLAELTAGKQLSFPDDIPEGVNERYLRIYYDVTGTNPSTGKITAGVVAGRPSNFVGGQ</sequence>
<organism evidence="1 2">
    <name type="scientific">Sphingopyxis macrogoltabida</name>
    <name type="common">Sphingomonas macrogoltabidus</name>
    <dbReference type="NCBI Taxonomy" id="33050"/>
    <lineage>
        <taxon>Bacteria</taxon>
        <taxon>Pseudomonadati</taxon>
        <taxon>Pseudomonadota</taxon>
        <taxon>Alphaproteobacteria</taxon>
        <taxon>Sphingomonadales</taxon>
        <taxon>Sphingomonadaceae</taxon>
        <taxon>Sphingopyxis</taxon>
    </lineage>
</organism>
<dbReference type="AlphaFoldDB" id="A0A0N9V0W0"/>
<gene>
    <name evidence="1" type="ORF">AN936_21890</name>
</gene>
<dbReference type="PATRIC" id="fig|33050.5.peg.4533"/>
<evidence type="ECO:0000313" key="2">
    <source>
        <dbReference type="Proteomes" id="UP000058074"/>
    </source>
</evidence>
<name>A0A0N9V0W0_SPHMC</name>
<dbReference type="EMBL" id="CP012700">
    <property type="protein sequence ID" value="ALH82909.1"/>
    <property type="molecule type" value="Genomic_DNA"/>
</dbReference>
<dbReference type="KEGG" id="smag:AN936_21890"/>
<dbReference type="Pfam" id="PF21190">
    <property type="entry name" value="Bbp16"/>
    <property type="match status" value="1"/>
</dbReference>
<proteinExistence type="predicted"/>
<dbReference type="OrthoDB" id="5455995at2"/>
<protein>
    <submittedName>
        <fullName evidence="1">Uncharacterized protein</fullName>
    </submittedName>
</protein>
<dbReference type="InterPro" id="IPR048922">
    <property type="entry name" value="Bbp16"/>
</dbReference>
<evidence type="ECO:0000313" key="1">
    <source>
        <dbReference type="EMBL" id="ALH82909.1"/>
    </source>
</evidence>
<accession>A0A0N9V0W0</accession>
<dbReference type="Gene3D" id="2.60.120.1110">
    <property type="match status" value="1"/>
</dbReference>
<reference evidence="1 2" key="1">
    <citation type="journal article" date="2015" name="Genome Announc.">
        <title>Complete Genome Sequence of Polypropylene Glycol- and Polyethylene Glycol-Degrading Sphingopyxis macrogoltabida Strain EY-1.</title>
        <authorList>
            <person name="Ohtsubo Y."/>
            <person name="Nagata Y."/>
            <person name="Numata M."/>
            <person name="Tsuchikane K."/>
            <person name="Hosoyama A."/>
            <person name="Yamazoe A."/>
            <person name="Tsuda M."/>
            <person name="Fujita N."/>
            <person name="Kawai F."/>
        </authorList>
    </citation>
    <scope>NUCLEOTIDE SEQUENCE [LARGE SCALE GENOMIC DNA]</scope>
    <source>
        <strain evidence="1 2">EY-1</strain>
    </source>
</reference>
<dbReference type="Proteomes" id="UP000058074">
    <property type="component" value="Chromosome"/>
</dbReference>
<dbReference type="RefSeq" id="WP_054589887.1">
    <property type="nucleotide sequence ID" value="NZ_CP012700.1"/>
</dbReference>